<keyword evidence="2" id="KW-1185">Reference proteome</keyword>
<dbReference type="STRING" id="68231.AQJ30_27590"/>
<sequence length="95" mass="10489">MPRSVFLGRVVEPGEPLWLPEDRAWALALLDVEADRCPECRQPWGEATAKENEFGYRAELIRCHACTASAQAVRAYQDKGGAAEGLHVHIERTGG</sequence>
<dbReference type="AlphaFoldDB" id="A0A101QRM2"/>
<protein>
    <submittedName>
        <fullName evidence="1">Uncharacterized protein</fullName>
    </submittedName>
</protein>
<reference evidence="1 2" key="1">
    <citation type="submission" date="2015-10" db="EMBL/GenBank/DDBJ databases">
        <title>Draft genome sequence of Streptomyces longwoodensis DSM 41677, type strain for the species Streptomyces longwoodensis.</title>
        <authorList>
            <person name="Ruckert C."/>
            <person name="Winkler A."/>
            <person name="Kalinowski J."/>
            <person name="Kampfer P."/>
            <person name="Glaeser S."/>
        </authorList>
    </citation>
    <scope>NUCLEOTIDE SEQUENCE [LARGE SCALE GENOMIC DNA]</scope>
    <source>
        <strain evidence="1 2">DSM 41677</strain>
    </source>
</reference>
<dbReference type="RefSeq" id="WP_067239392.1">
    <property type="nucleotide sequence ID" value="NZ_KQ948560.1"/>
</dbReference>
<gene>
    <name evidence="1" type="ORF">AQJ30_27590</name>
</gene>
<name>A0A101QRM2_9ACTN</name>
<evidence type="ECO:0000313" key="1">
    <source>
        <dbReference type="EMBL" id="KUN34834.1"/>
    </source>
</evidence>
<dbReference type="EMBL" id="LMWS01000035">
    <property type="protein sequence ID" value="KUN34834.1"/>
    <property type="molecule type" value="Genomic_DNA"/>
</dbReference>
<dbReference type="GeneID" id="91428339"/>
<evidence type="ECO:0000313" key="2">
    <source>
        <dbReference type="Proteomes" id="UP000053271"/>
    </source>
</evidence>
<comment type="caution">
    <text evidence="1">The sequence shown here is derived from an EMBL/GenBank/DDBJ whole genome shotgun (WGS) entry which is preliminary data.</text>
</comment>
<accession>A0A101QRM2</accession>
<dbReference type="Proteomes" id="UP000053271">
    <property type="component" value="Unassembled WGS sequence"/>
</dbReference>
<proteinExistence type="predicted"/>
<organism evidence="1 2">
    <name type="scientific">Streptomyces longwoodensis</name>
    <dbReference type="NCBI Taxonomy" id="68231"/>
    <lineage>
        <taxon>Bacteria</taxon>
        <taxon>Bacillati</taxon>
        <taxon>Actinomycetota</taxon>
        <taxon>Actinomycetes</taxon>
        <taxon>Kitasatosporales</taxon>
        <taxon>Streptomycetaceae</taxon>
        <taxon>Streptomyces</taxon>
    </lineage>
</organism>